<name>A0ABP6ACT2_9ACTN</name>
<dbReference type="RefSeq" id="WP_344168529.1">
    <property type="nucleotide sequence ID" value="NZ_BAAARY010000002.1"/>
</dbReference>
<dbReference type="EMBL" id="BAAARY010000002">
    <property type="protein sequence ID" value="GAA2514660.1"/>
    <property type="molecule type" value="Genomic_DNA"/>
</dbReference>
<keyword evidence="1" id="KW-0472">Membrane</keyword>
<proteinExistence type="predicted"/>
<reference evidence="3" key="1">
    <citation type="journal article" date="2019" name="Int. J. Syst. Evol. Microbiol.">
        <title>The Global Catalogue of Microorganisms (GCM) 10K type strain sequencing project: providing services to taxonomists for standard genome sequencing and annotation.</title>
        <authorList>
            <consortium name="The Broad Institute Genomics Platform"/>
            <consortium name="The Broad Institute Genome Sequencing Center for Infectious Disease"/>
            <person name="Wu L."/>
            <person name="Ma J."/>
        </authorList>
    </citation>
    <scope>NUCLEOTIDE SEQUENCE [LARGE SCALE GENOMIC DNA]</scope>
    <source>
        <strain evidence="3">JCM 3367</strain>
    </source>
</reference>
<keyword evidence="1" id="KW-1133">Transmembrane helix</keyword>
<feature type="transmembrane region" description="Helical" evidence="1">
    <location>
        <begin position="34"/>
        <end position="54"/>
    </location>
</feature>
<feature type="transmembrane region" description="Helical" evidence="1">
    <location>
        <begin position="123"/>
        <end position="143"/>
    </location>
</feature>
<protein>
    <submittedName>
        <fullName evidence="2">Uncharacterized protein</fullName>
    </submittedName>
</protein>
<feature type="transmembrane region" description="Helical" evidence="1">
    <location>
        <begin position="7"/>
        <end position="28"/>
    </location>
</feature>
<keyword evidence="1" id="KW-0812">Transmembrane</keyword>
<comment type="caution">
    <text evidence="2">The sequence shown here is derived from an EMBL/GenBank/DDBJ whole genome shotgun (WGS) entry which is preliminary data.</text>
</comment>
<dbReference type="Proteomes" id="UP001499978">
    <property type="component" value="Unassembled WGS sequence"/>
</dbReference>
<feature type="transmembrane region" description="Helical" evidence="1">
    <location>
        <begin position="150"/>
        <end position="172"/>
    </location>
</feature>
<accession>A0ABP6ACT2</accession>
<evidence type="ECO:0000256" key="1">
    <source>
        <dbReference type="SAM" id="Phobius"/>
    </source>
</evidence>
<evidence type="ECO:0000313" key="2">
    <source>
        <dbReference type="EMBL" id="GAA2514660.1"/>
    </source>
</evidence>
<gene>
    <name evidence="2" type="ORF">GCM10010201_08610</name>
</gene>
<sequence length="285" mass="31695">MFLKIARVTLFAILPTEVMLAVLLVSDAALPRPIVIAAELVVLTALLLEALVLWRSYRALRHDGARRRTALRGAYEQLVPEKVRRIMGFEAKGMVSLVLWVGRRRHGAPPGAVTLSYHREQTGLMFGFLFTCVIELVCVEILLRSLDAPAWLRAVVLALDAYGILIALAIIASCITRPHVVTADELRIRYGAFFDLRIPRRLVAEVQHRRTYNEIGMIKADGDCLVLAANSQTNLIVELGETVVAVRPLGRREHVRVLRFFADDPSAAVKALRPSRDPAAIGIWP</sequence>
<keyword evidence="3" id="KW-1185">Reference proteome</keyword>
<organism evidence="2 3">
    <name type="scientific">Pilimelia columellifera subsp. columellifera</name>
    <dbReference type="NCBI Taxonomy" id="706583"/>
    <lineage>
        <taxon>Bacteria</taxon>
        <taxon>Bacillati</taxon>
        <taxon>Actinomycetota</taxon>
        <taxon>Actinomycetes</taxon>
        <taxon>Micromonosporales</taxon>
        <taxon>Micromonosporaceae</taxon>
        <taxon>Pilimelia</taxon>
    </lineage>
</organism>
<evidence type="ECO:0000313" key="3">
    <source>
        <dbReference type="Proteomes" id="UP001499978"/>
    </source>
</evidence>